<sequence>MDLSVSTSDHGALTVVHVGGEIDVYTAPLLREALDRQVAAGRTDLIVDLEDVTFMDSTGLGVLVGRLKLVRGQNGTLRIVSSQDRILKVFKITGLDKVFHIYDSVDSAQAAAAQG</sequence>
<dbReference type="Pfam" id="PF01740">
    <property type="entry name" value="STAS"/>
    <property type="match status" value="1"/>
</dbReference>
<evidence type="ECO:0000256" key="4">
    <source>
        <dbReference type="RuleBase" id="RU003749"/>
    </source>
</evidence>
<proteinExistence type="inferred from homology"/>
<dbReference type="GO" id="GO:0043856">
    <property type="term" value="F:anti-sigma factor antagonist activity"/>
    <property type="evidence" value="ECO:0007669"/>
    <property type="project" value="InterPro"/>
</dbReference>
<evidence type="ECO:0000259" key="5">
    <source>
        <dbReference type="PROSITE" id="PS50801"/>
    </source>
</evidence>
<dbReference type="EMBL" id="FOHB01000005">
    <property type="protein sequence ID" value="SES32805.1"/>
    <property type="molecule type" value="Genomic_DNA"/>
</dbReference>
<dbReference type="PANTHER" id="PTHR33495">
    <property type="entry name" value="ANTI-SIGMA FACTOR ANTAGONIST TM_1081-RELATED-RELATED"/>
    <property type="match status" value="1"/>
</dbReference>
<accession>A0A1H9WG49</accession>
<dbReference type="CDD" id="cd07043">
    <property type="entry name" value="STAS_anti-anti-sigma_factors"/>
    <property type="match status" value="1"/>
</dbReference>
<dbReference type="RefSeq" id="WP_091759372.1">
    <property type="nucleotide sequence ID" value="NZ_FOHB01000005.1"/>
</dbReference>
<dbReference type="OrthoDB" id="9793697at2"/>
<protein>
    <recommendedName>
        <fullName evidence="4">Anti-sigma factor antagonist</fullName>
    </recommendedName>
</protein>
<dbReference type="STRING" id="587636.SAMN05216199_2878"/>
<evidence type="ECO:0000313" key="6">
    <source>
        <dbReference type="EMBL" id="SES32805.1"/>
    </source>
</evidence>
<evidence type="ECO:0000256" key="2">
    <source>
        <dbReference type="ARBA" id="ARBA00022553"/>
    </source>
</evidence>
<reference evidence="7" key="1">
    <citation type="submission" date="2016-10" db="EMBL/GenBank/DDBJ databases">
        <authorList>
            <person name="Varghese N."/>
            <person name="Submissions S."/>
        </authorList>
    </citation>
    <scope>NUCLEOTIDE SEQUENCE [LARGE SCALE GENOMIC DNA]</scope>
    <source>
        <strain evidence="7">CGMCC 1.6963</strain>
    </source>
</reference>
<dbReference type="Gene3D" id="3.30.750.24">
    <property type="entry name" value="STAS domain"/>
    <property type="match status" value="1"/>
</dbReference>
<organism evidence="6 7">
    <name type="scientific">Pedococcus cremeus</name>
    <dbReference type="NCBI Taxonomy" id="587636"/>
    <lineage>
        <taxon>Bacteria</taxon>
        <taxon>Bacillati</taxon>
        <taxon>Actinomycetota</taxon>
        <taxon>Actinomycetes</taxon>
        <taxon>Micrococcales</taxon>
        <taxon>Intrasporangiaceae</taxon>
        <taxon>Pedococcus</taxon>
    </lineage>
</organism>
<evidence type="ECO:0000313" key="7">
    <source>
        <dbReference type="Proteomes" id="UP000199019"/>
    </source>
</evidence>
<keyword evidence="2" id="KW-0597">Phosphoprotein</keyword>
<dbReference type="NCBIfam" id="TIGR00377">
    <property type="entry name" value="ant_ant_sig"/>
    <property type="match status" value="1"/>
</dbReference>
<dbReference type="SUPFAM" id="SSF52091">
    <property type="entry name" value="SpoIIaa-like"/>
    <property type="match status" value="1"/>
</dbReference>
<dbReference type="InterPro" id="IPR002645">
    <property type="entry name" value="STAS_dom"/>
</dbReference>
<dbReference type="PROSITE" id="PS50801">
    <property type="entry name" value="STAS"/>
    <property type="match status" value="1"/>
</dbReference>
<dbReference type="InterPro" id="IPR036513">
    <property type="entry name" value="STAS_dom_sf"/>
</dbReference>
<dbReference type="PANTHER" id="PTHR33495:SF2">
    <property type="entry name" value="ANTI-SIGMA FACTOR ANTAGONIST TM_1081-RELATED"/>
    <property type="match status" value="1"/>
</dbReference>
<dbReference type="FunFam" id="3.30.750.24:FF:000001">
    <property type="entry name" value="Anti-sigma factor antagonist"/>
    <property type="match status" value="1"/>
</dbReference>
<gene>
    <name evidence="6" type="ORF">SAMN05216199_2878</name>
</gene>
<name>A0A1H9WG49_9MICO</name>
<evidence type="ECO:0000256" key="3">
    <source>
        <dbReference type="ARBA" id="ARBA00024670"/>
    </source>
</evidence>
<keyword evidence="7" id="KW-1185">Reference proteome</keyword>
<dbReference type="AlphaFoldDB" id="A0A1H9WG49"/>
<comment type="similarity">
    <text evidence="1 4">Belongs to the anti-sigma-factor antagonist family.</text>
</comment>
<comment type="function">
    <text evidence="3">Positive regulator of sigma-B activity. Non-phosphorylated RsbV binds to RsbW, preventing its association with sigma-B. When phosphorylated, releases RsbW, which is then free to complex with and inactivate sigma-B.</text>
</comment>
<dbReference type="Proteomes" id="UP000199019">
    <property type="component" value="Unassembled WGS sequence"/>
</dbReference>
<evidence type="ECO:0000256" key="1">
    <source>
        <dbReference type="ARBA" id="ARBA00009013"/>
    </source>
</evidence>
<feature type="domain" description="STAS" evidence="5">
    <location>
        <begin position="3"/>
        <end position="112"/>
    </location>
</feature>
<dbReference type="InterPro" id="IPR003658">
    <property type="entry name" value="Anti-sigma_ant"/>
</dbReference>